<organism evidence="1 2">
    <name type="scientific">Gordonibacter pamelaeae</name>
    <dbReference type="NCBI Taxonomy" id="471189"/>
    <lineage>
        <taxon>Bacteria</taxon>
        <taxon>Bacillati</taxon>
        <taxon>Actinomycetota</taxon>
        <taxon>Coriobacteriia</taxon>
        <taxon>Eggerthellales</taxon>
        <taxon>Eggerthellaceae</taxon>
        <taxon>Gordonibacter</taxon>
    </lineage>
</organism>
<dbReference type="InterPro" id="IPR013321">
    <property type="entry name" value="Arc_rbn_hlx_hlx"/>
</dbReference>
<proteinExistence type="predicted"/>
<dbReference type="AlphaFoldDB" id="A0A369M4X8"/>
<dbReference type="Pfam" id="PF04221">
    <property type="entry name" value="RelB"/>
    <property type="match status" value="1"/>
</dbReference>
<name>A0A369M4X8_9ACTN</name>
<evidence type="ECO:0000313" key="1">
    <source>
        <dbReference type="EMBL" id="RDB65506.1"/>
    </source>
</evidence>
<protein>
    <submittedName>
        <fullName evidence="1">Type II toxin-antitoxin system antitoxin, RelB/DinJ family</fullName>
    </submittedName>
</protein>
<dbReference type="Gene3D" id="1.10.1220.10">
    <property type="entry name" value="Met repressor-like"/>
    <property type="match status" value="1"/>
</dbReference>
<dbReference type="OrthoDB" id="3182407at2"/>
<reference evidence="1 2" key="1">
    <citation type="journal article" date="2018" name="Elife">
        <title>Discovery and characterization of a prevalent human gut bacterial enzyme sufficient for the inactivation of a family of plant toxins.</title>
        <authorList>
            <person name="Koppel N."/>
            <person name="Bisanz J.E."/>
            <person name="Pandelia M.E."/>
            <person name="Turnbaugh P.J."/>
            <person name="Balskus E.P."/>
        </authorList>
    </citation>
    <scope>NUCLEOTIDE SEQUENCE [LARGE SCALE GENOMIC DNA]</scope>
    <source>
        <strain evidence="1 2">3C</strain>
    </source>
</reference>
<evidence type="ECO:0000313" key="2">
    <source>
        <dbReference type="Proteomes" id="UP000254000"/>
    </source>
</evidence>
<accession>A0A369M4X8</accession>
<dbReference type="EMBL" id="PPTS01000003">
    <property type="protein sequence ID" value="RDB65506.1"/>
    <property type="molecule type" value="Genomic_DNA"/>
</dbReference>
<sequence length="90" mass="9677">MEAGKETCVGFDEGKATFAEICDSIGAAPSNAIRMFVSVFNKRGGFPFDLSNPYGFNAETHSAMNDASSGNNLPGPYENIDEMFAKLDKN</sequence>
<gene>
    <name evidence="1" type="ORF">C1877_05040</name>
</gene>
<dbReference type="RefSeq" id="WP_114568567.1">
    <property type="nucleotide sequence ID" value="NZ_CABMMS010000003.1"/>
</dbReference>
<comment type="caution">
    <text evidence="1">The sequence shown here is derived from an EMBL/GenBank/DDBJ whole genome shotgun (WGS) entry which is preliminary data.</text>
</comment>
<dbReference type="GeneID" id="78359075"/>
<dbReference type="Proteomes" id="UP000254000">
    <property type="component" value="Unassembled WGS sequence"/>
</dbReference>
<dbReference type="GO" id="GO:0006355">
    <property type="term" value="P:regulation of DNA-templated transcription"/>
    <property type="evidence" value="ECO:0007669"/>
    <property type="project" value="InterPro"/>
</dbReference>
<dbReference type="InterPro" id="IPR007337">
    <property type="entry name" value="RelB/DinJ"/>
</dbReference>
<keyword evidence="2" id="KW-1185">Reference proteome</keyword>